<sequence length="38" mass="4440">MHDGITSMIGSFPTPRKKKPKNKNKKTKKKKKTNEWPT</sequence>
<accession>A0A7I8K0T2</accession>
<dbReference type="EMBL" id="LR746264">
    <property type="protein sequence ID" value="CAA7389839.1"/>
    <property type="molecule type" value="Genomic_DNA"/>
</dbReference>
<proteinExistence type="predicted"/>
<dbReference type="AlphaFoldDB" id="A0A7I8K0T2"/>
<evidence type="ECO:0000256" key="1">
    <source>
        <dbReference type="SAM" id="MobiDB-lite"/>
    </source>
</evidence>
<dbReference type="Proteomes" id="UP000663760">
    <property type="component" value="Chromosome 1"/>
</dbReference>
<name>A0A7I8K0T2_SPIIN</name>
<evidence type="ECO:0000313" key="2">
    <source>
        <dbReference type="EMBL" id="CAA7389839.1"/>
    </source>
</evidence>
<protein>
    <submittedName>
        <fullName evidence="2">Uncharacterized protein</fullName>
    </submittedName>
</protein>
<keyword evidence="3" id="KW-1185">Reference proteome</keyword>
<gene>
    <name evidence="2" type="ORF">SI8410_01001810</name>
</gene>
<reference evidence="2" key="1">
    <citation type="submission" date="2020-02" db="EMBL/GenBank/DDBJ databases">
        <authorList>
            <person name="Scholz U."/>
            <person name="Mascher M."/>
            <person name="Fiebig A."/>
        </authorList>
    </citation>
    <scope>NUCLEOTIDE SEQUENCE</scope>
</reference>
<feature type="compositionally biased region" description="Basic residues" evidence="1">
    <location>
        <begin position="15"/>
        <end position="32"/>
    </location>
</feature>
<organism evidence="2 3">
    <name type="scientific">Spirodela intermedia</name>
    <name type="common">Intermediate duckweed</name>
    <dbReference type="NCBI Taxonomy" id="51605"/>
    <lineage>
        <taxon>Eukaryota</taxon>
        <taxon>Viridiplantae</taxon>
        <taxon>Streptophyta</taxon>
        <taxon>Embryophyta</taxon>
        <taxon>Tracheophyta</taxon>
        <taxon>Spermatophyta</taxon>
        <taxon>Magnoliopsida</taxon>
        <taxon>Liliopsida</taxon>
        <taxon>Araceae</taxon>
        <taxon>Lemnoideae</taxon>
        <taxon>Spirodela</taxon>
    </lineage>
</organism>
<feature type="region of interest" description="Disordered" evidence="1">
    <location>
        <begin position="1"/>
        <end position="38"/>
    </location>
</feature>
<evidence type="ECO:0000313" key="3">
    <source>
        <dbReference type="Proteomes" id="UP000663760"/>
    </source>
</evidence>